<dbReference type="Gene3D" id="2.20.25.350">
    <property type="match status" value="1"/>
</dbReference>
<evidence type="ECO:0000256" key="4">
    <source>
        <dbReference type="ARBA" id="ARBA00022741"/>
    </source>
</evidence>
<feature type="non-terminal residue" evidence="9">
    <location>
        <position position="261"/>
    </location>
</feature>
<dbReference type="Pfam" id="PF01873">
    <property type="entry name" value="eIF-5_eIF-2B"/>
    <property type="match status" value="1"/>
</dbReference>
<evidence type="ECO:0000256" key="7">
    <source>
        <dbReference type="SAM" id="MobiDB-lite"/>
    </source>
</evidence>
<keyword evidence="6" id="KW-0342">GTP-binding</keyword>
<dbReference type="InterPro" id="IPR016189">
    <property type="entry name" value="Transl_init_fac_IF2/IF5_N"/>
</dbReference>
<dbReference type="InterPro" id="IPR002735">
    <property type="entry name" value="Transl_init_fac_IF2/IF5_dom"/>
</dbReference>
<dbReference type="GO" id="GO:0071074">
    <property type="term" value="F:eukaryotic initiation factor eIF2 binding"/>
    <property type="evidence" value="ECO:0007669"/>
    <property type="project" value="TreeGrafter"/>
</dbReference>
<dbReference type="GO" id="GO:0001732">
    <property type="term" value="P:formation of cytoplasmic translation initiation complex"/>
    <property type="evidence" value="ECO:0007669"/>
    <property type="project" value="TreeGrafter"/>
</dbReference>
<feature type="region of interest" description="Disordered" evidence="7">
    <location>
        <begin position="153"/>
        <end position="223"/>
    </location>
</feature>
<dbReference type="FunFam" id="2.20.25.350:FF:000001">
    <property type="entry name" value="Eukaryotic translation initiation factor 5"/>
    <property type="match status" value="1"/>
</dbReference>
<dbReference type="GO" id="GO:0003743">
    <property type="term" value="F:translation initiation factor activity"/>
    <property type="evidence" value="ECO:0007669"/>
    <property type="project" value="UniProtKB-KW"/>
</dbReference>
<dbReference type="GO" id="GO:0005092">
    <property type="term" value="F:GDP-dissociation inhibitor activity"/>
    <property type="evidence" value="ECO:0007669"/>
    <property type="project" value="TreeGrafter"/>
</dbReference>
<dbReference type="EMBL" id="GEEE01024671">
    <property type="protein sequence ID" value="JAP38554.1"/>
    <property type="molecule type" value="Transcribed_RNA"/>
</dbReference>
<dbReference type="GO" id="GO:0005829">
    <property type="term" value="C:cytosol"/>
    <property type="evidence" value="ECO:0007669"/>
    <property type="project" value="TreeGrafter"/>
</dbReference>
<evidence type="ECO:0000256" key="6">
    <source>
        <dbReference type="ARBA" id="ARBA00023134"/>
    </source>
</evidence>
<gene>
    <name evidence="9" type="primary">IF5</name>
    <name evidence="9" type="ORF">TR165513</name>
</gene>
<dbReference type="GO" id="GO:0005525">
    <property type="term" value="F:GTP binding"/>
    <property type="evidence" value="ECO:0007669"/>
    <property type="project" value="UniProtKB-KW"/>
</dbReference>
<comment type="similarity">
    <text evidence="1">Belongs to the eIF-2-beta/eIF-5 family.</text>
</comment>
<evidence type="ECO:0000259" key="8">
    <source>
        <dbReference type="SMART" id="SM00653"/>
    </source>
</evidence>
<dbReference type="InterPro" id="IPR016190">
    <property type="entry name" value="Transl_init_fac_IF2/IF5_Zn-bd"/>
</dbReference>
<organism evidence="9">
    <name type="scientific">Schistocephalus solidus</name>
    <name type="common">Tapeworm</name>
    <dbReference type="NCBI Taxonomy" id="70667"/>
    <lineage>
        <taxon>Eukaryota</taxon>
        <taxon>Metazoa</taxon>
        <taxon>Spiralia</taxon>
        <taxon>Lophotrochozoa</taxon>
        <taxon>Platyhelminthes</taxon>
        <taxon>Cestoda</taxon>
        <taxon>Eucestoda</taxon>
        <taxon>Diphyllobothriidea</taxon>
        <taxon>Diphyllobothriidae</taxon>
        <taxon>Schistocephalus</taxon>
    </lineage>
</organism>
<dbReference type="SUPFAM" id="SSF100966">
    <property type="entry name" value="Translation initiation factor 2 beta, aIF2beta, N-terminal domain"/>
    <property type="match status" value="1"/>
</dbReference>
<keyword evidence="5" id="KW-0648">Protein biosynthesis</keyword>
<evidence type="ECO:0000256" key="3">
    <source>
        <dbReference type="ARBA" id="ARBA00022540"/>
    </source>
</evidence>
<evidence type="ECO:0000256" key="1">
    <source>
        <dbReference type="ARBA" id="ARBA00010397"/>
    </source>
</evidence>
<dbReference type="FunFam" id="3.30.30.170:FF:000002">
    <property type="entry name" value="Eukaryotic translation initiation factor 5"/>
    <property type="match status" value="1"/>
</dbReference>
<protein>
    <recommendedName>
        <fullName evidence="2">Eukaryotic translation initiation factor 5</fullName>
    </recommendedName>
</protein>
<dbReference type="SMART" id="SM00653">
    <property type="entry name" value="eIF2B_5"/>
    <property type="match status" value="1"/>
</dbReference>
<keyword evidence="3 9" id="KW-0396">Initiation factor</keyword>
<dbReference type="SUPFAM" id="SSF75689">
    <property type="entry name" value="Zinc-binding domain of translation initiation factor 2 beta"/>
    <property type="match status" value="1"/>
</dbReference>
<dbReference type="PANTHER" id="PTHR23001">
    <property type="entry name" value="EUKARYOTIC TRANSLATION INITIATION FACTOR"/>
    <property type="match status" value="1"/>
</dbReference>
<dbReference type="AlphaFoldDB" id="A0A0X3NEY1"/>
<dbReference type="Gene3D" id="3.30.30.170">
    <property type="match status" value="1"/>
</dbReference>
<evidence type="ECO:0000256" key="5">
    <source>
        <dbReference type="ARBA" id="ARBA00022917"/>
    </source>
</evidence>
<feature type="domain" description="Translation initiation factor IF2/IF5" evidence="8">
    <location>
        <begin position="13"/>
        <end position="139"/>
    </location>
</feature>
<reference evidence="9" key="1">
    <citation type="submission" date="2016-01" db="EMBL/GenBank/DDBJ databases">
        <title>Reference transcriptome for the parasite Schistocephalus solidus: insights into the molecular evolution of parasitism.</title>
        <authorList>
            <person name="Hebert F.O."/>
            <person name="Grambauer S."/>
            <person name="Barber I."/>
            <person name="Landry C.R."/>
            <person name="Aubin-Horth N."/>
        </authorList>
    </citation>
    <scope>NUCLEOTIDE SEQUENCE</scope>
</reference>
<evidence type="ECO:0000313" key="9">
    <source>
        <dbReference type="EMBL" id="JAP38554.1"/>
    </source>
</evidence>
<sequence>MEININHEVEDTFYRYKMPKLSAKVEGKGNGIKTVIVNVTDIAKALYRKPICKLSCHHLKSLDVTKYFGCELGAQIHVDEKNERYIVNGAHDASKLQDLLNGFIKKFVLCPSCGNPETTLNVKKKAAVVGISCKACGNRGQLDPRHRLTQFIIKNPPVEEAAPEEPLRGRKNRRIKNGEQNSDEDEHSPVGDNGHCSPVRAYDGDDDDDVDWGEDTTEEAQQQRLGELSALARRLALSADVEKSDSERADIFLKEVDLMKK</sequence>
<dbReference type="InterPro" id="IPR045196">
    <property type="entry name" value="IF2/IF5"/>
</dbReference>
<proteinExistence type="inferred from homology"/>
<accession>A0A0X3NEY1</accession>
<feature type="compositionally biased region" description="Acidic residues" evidence="7">
    <location>
        <begin position="204"/>
        <end position="218"/>
    </location>
</feature>
<dbReference type="PANTHER" id="PTHR23001:SF7">
    <property type="entry name" value="EUKARYOTIC TRANSLATION INITIATION FACTOR 5"/>
    <property type="match status" value="1"/>
</dbReference>
<keyword evidence="4" id="KW-0547">Nucleotide-binding</keyword>
<evidence type="ECO:0000256" key="2">
    <source>
        <dbReference type="ARBA" id="ARBA00018059"/>
    </source>
</evidence>
<name>A0A0X3NEY1_SCHSO</name>